<comment type="caution">
    <text evidence="4">The sequence shown here is derived from an EMBL/GenBank/DDBJ whole genome shotgun (WGS) entry which is preliminary data.</text>
</comment>
<organism evidence="4 5">
    <name type="scientific">Allosphingosinicella humi</name>
    <dbReference type="NCBI Taxonomy" id="2068657"/>
    <lineage>
        <taxon>Bacteria</taxon>
        <taxon>Pseudomonadati</taxon>
        <taxon>Pseudomonadota</taxon>
        <taxon>Alphaproteobacteria</taxon>
        <taxon>Sphingomonadales</taxon>
        <taxon>Sphingomonadaceae</taxon>
        <taxon>Allosphingosinicella</taxon>
    </lineage>
</organism>
<accession>A0A2U2J0F9</accession>
<dbReference type="InterPro" id="IPR024134">
    <property type="entry name" value="SOD_Cu/Zn_/chaperone"/>
</dbReference>
<keyword evidence="2" id="KW-0732">Signal</keyword>
<dbReference type="InterPro" id="IPR036423">
    <property type="entry name" value="SOD-like_Cu/Zn_dom_sf"/>
</dbReference>
<gene>
    <name evidence="4" type="ORF">DF286_02255</name>
</gene>
<reference evidence="4 5" key="1">
    <citation type="submission" date="2018-05" db="EMBL/GenBank/DDBJ databases">
        <title>Genome of Sphingosinicella humi QZX222.</title>
        <authorList>
            <person name="Qiao Z."/>
            <person name="Wang G."/>
        </authorList>
    </citation>
    <scope>NUCLEOTIDE SEQUENCE [LARGE SCALE GENOMIC DNA]</scope>
    <source>
        <strain evidence="4 5">QZX222</strain>
    </source>
</reference>
<evidence type="ECO:0000256" key="2">
    <source>
        <dbReference type="SAM" id="SignalP"/>
    </source>
</evidence>
<proteinExistence type="inferred from homology"/>
<sequence length="183" mass="18061">MKMPILTIGAAAVIGATACTSVNNETYSDTSPAASTASAELRDATGQVVGSATASQSGDSIRVRVEASGLPQGAHGAHVHMTGQCAAPGFDTAGGHWNPTNMQHGKDNPAGMHKGDMPNILVGTDGSGTLEYTISGAQLAGSGGAMLDADGAAIVIHAGPDDYRTDPSGNSGARIACGVFGPA</sequence>
<evidence type="ECO:0000313" key="5">
    <source>
        <dbReference type="Proteomes" id="UP000245916"/>
    </source>
</evidence>
<dbReference type="Pfam" id="PF00080">
    <property type="entry name" value="Sod_Cu"/>
    <property type="match status" value="1"/>
</dbReference>
<dbReference type="OrthoDB" id="5431326at2"/>
<dbReference type="EMBL" id="QFFF01000001">
    <property type="protein sequence ID" value="PWG01824.1"/>
    <property type="molecule type" value="Genomic_DNA"/>
</dbReference>
<evidence type="ECO:0000259" key="3">
    <source>
        <dbReference type="Pfam" id="PF00080"/>
    </source>
</evidence>
<comment type="similarity">
    <text evidence="1">Belongs to the Cu-Zn superoxide dismutase family.</text>
</comment>
<dbReference type="AlphaFoldDB" id="A0A2U2J0F9"/>
<dbReference type="Proteomes" id="UP000245916">
    <property type="component" value="Unassembled WGS sequence"/>
</dbReference>
<dbReference type="PROSITE" id="PS51257">
    <property type="entry name" value="PROKAR_LIPOPROTEIN"/>
    <property type="match status" value="1"/>
</dbReference>
<dbReference type="GO" id="GO:0006801">
    <property type="term" value="P:superoxide metabolic process"/>
    <property type="evidence" value="ECO:0007669"/>
    <property type="project" value="InterPro"/>
</dbReference>
<dbReference type="GO" id="GO:0005507">
    <property type="term" value="F:copper ion binding"/>
    <property type="evidence" value="ECO:0007669"/>
    <property type="project" value="InterPro"/>
</dbReference>
<feature type="chain" id="PRO_5015525575" evidence="2">
    <location>
        <begin position="19"/>
        <end position="183"/>
    </location>
</feature>
<evidence type="ECO:0000256" key="1">
    <source>
        <dbReference type="ARBA" id="ARBA00010457"/>
    </source>
</evidence>
<keyword evidence="5" id="KW-1185">Reference proteome</keyword>
<feature type="signal peptide" evidence="2">
    <location>
        <begin position="1"/>
        <end position="18"/>
    </location>
</feature>
<name>A0A2U2J0F9_9SPHN</name>
<dbReference type="InterPro" id="IPR001424">
    <property type="entry name" value="SOD_Cu_Zn_dom"/>
</dbReference>
<evidence type="ECO:0000313" key="4">
    <source>
        <dbReference type="EMBL" id="PWG01824.1"/>
    </source>
</evidence>
<dbReference type="CDD" id="cd00305">
    <property type="entry name" value="Cu-Zn_Superoxide_Dismutase"/>
    <property type="match status" value="1"/>
</dbReference>
<protein>
    <submittedName>
        <fullName evidence="4">Superoxide dismutase</fullName>
    </submittedName>
</protein>
<feature type="domain" description="Superoxide dismutase copper/zinc binding" evidence="3">
    <location>
        <begin position="49"/>
        <end position="179"/>
    </location>
</feature>
<dbReference type="SUPFAM" id="SSF49329">
    <property type="entry name" value="Cu,Zn superoxide dismutase-like"/>
    <property type="match status" value="1"/>
</dbReference>
<dbReference type="PANTHER" id="PTHR10003">
    <property type="entry name" value="SUPEROXIDE DISMUTASE CU-ZN -RELATED"/>
    <property type="match status" value="1"/>
</dbReference>
<dbReference type="RefSeq" id="WP_109269963.1">
    <property type="nucleotide sequence ID" value="NZ_QFFF01000001.1"/>
</dbReference>
<dbReference type="Gene3D" id="2.60.40.200">
    <property type="entry name" value="Superoxide dismutase, copper/zinc binding domain"/>
    <property type="match status" value="1"/>
</dbReference>